<accession>A0A024GVY0</accession>
<dbReference type="AlphaFoldDB" id="A0A024GVY0"/>
<sequence>MRYFEWSNDSDRDHLSQNHFPNAYCDKCSCGVHAVNRRGQVSATCGCTNDFDMVNTGFPGVTAFIRPIYHAFRDHALWVFNPMKYIGEKTIAVIQSPDLAHLQETLPIYLIIRL</sequence>
<protein>
    <submittedName>
        <fullName evidence="1">Uncharacterized protein</fullName>
    </submittedName>
</protein>
<evidence type="ECO:0000313" key="2">
    <source>
        <dbReference type="Proteomes" id="UP000053237"/>
    </source>
</evidence>
<evidence type="ECO:0000313" key="1">
    <source>
        <dbReference type="EMBL" id="CCI50675.1"/>
    </source>
</evidence>
<organism evidence="1 2">
    <name type="scientific">Albugo candida</name>
    <dbReference type="NCBI Taxonomy" id="65357"/>
    <lineage>
        <taxon>Eukaryota</taxon>
        <taxon>Sar</taxon>
        <taxon>Stramenopiles</taxon>
        <taxon>Oomycota</taxon>
        <taxon>Peronosporomycetes</taxon>
        <taxon>Albuginales</taxon>
        <taxon>Albuginaceae</taxon>
        <taxon>Albugo</taxon>
    </lineage>
</organism>
<name>A0A024GVY0_9STRA</name>
<dbReference type="InParanoid" id="A0A024GVY0"/>
<dbReference type="EMBL" id="CAIX01000955">
    <property type="protein sequence ID" value="CCI50675.1"/>
    <property type="molecule type" value="Genomic_DNA"/>
</dbReference>
<reference evidence="1 2" key="1">
    <citation type="submission" date="2012-05" db="EMBL/GenBank/DDBJ databases">
        <title>Recombination and specialization in a pathogen metapopulation.</title>
        <authorList>
            <person name="Gardiner A."/>
            <person name="Kemen E."/>
            <person name="Schultz-Larsen T."/>
            <person name="MacLean D."/>
            <person name="Van Oosterhout C."/>
            <person name="Jones J.D.G."/>
        </authorList>
    </citation>
    <scope>NUCLEOTIDE SEQUENCE [LARGE SCALE GENOMIC DNA]</scope>
    <source>
        <strain evidence="1 2">Ac Nc2</strain>
    </source>
</reference>
<gene>
    <name evidence="1" type="ORF">BN9_127760</name>
</gene>
<dbReference type="Proteomes" id="UP000053237">
    <property type="component" value="Unassembled WGS sequence"/>
</dbReference>
<comment type="caution">
    <text evidence="1">The sequence shown here is derived from an EMBL/GenBank/DDBJ whole genome shotgun (WGS) entry which is preliminary data.</text>
</comment>
<keyword evidence="2" id="KW-1185">Reference proteome</keyword>
<proteinExistence type="predicted"/>